<dbReference type="Pfam" id="PF11139">
    <property type="entry name" value="SfLAP"/>
    <property type="match status" value="1"/>
</dbReference>
<feature type="transmembrane region" description="Helical" evidence="1">
    <location>
        <begin position="74"/>
        <end position="91"/>
    </location>
</feature>
<feature type="transmembrane region" description="Helical" evidence="1">
    <location>
        <begin position="195"/>
        <end position="214"/>
    </location>
</feature>
<evidence type="ECO:0000313" key="3">
    <source>
        <dbReference type="Proteomes" id="UP000194632"/>
    </source>
</evidence>
<evidence type="ECO:0008006" key="4">
    <source>
        <dbReference type="Google" id="ProtNLM"/>
    </source>
</evidence>
<name>A0A243QD02_9ACTN</name>
<dbReference type="AlphaFoldDB" id="A0A243QD02"/>
<feature type="transmembrane region" description="Helical" evidence="1">
    <location>
        <begin position="42"/>
        <end position="62"/>
    </location>
</feature>
<organism evidence="2 3">
    <name type="scientific">Gordonia lacunae</name>
    <dbReference type="NCBI Taxonomy" id="417102"/>
    <lineage>
        <taxon>Bacteria</taxon>
        <taxon>Bacillati</taxon>
        <taxon>Actinomycetota</taxon>
        <taxon>Actinomycetes</taxon>
        <taxon>Mycobacteriales</taxon>
        <taxon>Gordoniaceae</taxon>
        <taxon>Gordonia</taxon>
    </lineage>
</organism>
<sequence length="219" mass="21950">MGSVLGELLPLAVGVAVSPIPIIAAILMLLGRHARTTSIGFAAGWLLGIVVAVAVFVALGSAVDIGGSSSSTGWVKIALGVVLLVVGLRQWRSRNKESATPKWMSAIDEMRPVTALGIAFALAAINPKNLVLCAAAGVTIASGALSVSGDIVAVAVFAVLASTSVVVPVVGYQVAAARLRGPLDSLKSWLQANNATVMAVLILVIGIVLIGKGIGAASG</sequence>
<keyword evidence="1" id="KW-0472">Membrane</keyword>
<keyword evidence="3" id="KW-1185">Reference proteome</keyword>
<dbReference type="Proteomes" id="UP000194632">
    <property type="component" value="Unassembled WGS sequence"/>
</dbReference>
<comment type="caution">
    <text evidence="2">The sequence shown here is derived from an EMBL/GenBank/DDBJ whole genome shotgun (WGS) entry which is preliminary data.</text>
</comment>
<keyword evidence="1" id="KW-1133">Transmembrane helix</keyword>
<keyword evidence="1" id="KW-0812">Transmembrane</keyword>
<evidence type="ECO:0000256" key="1">
    <source>
        <dbReference type="SAM" id="Phobius"/>
    </source>
</evidence>
<feature type="transmembrane region" description="Helical" evidence="1">
    <location>
        <begin position="12"/>
        <end position="30"/>
    </location>
</feature>
<dbReference type="EMBL" id="NGFO01000006">
    <property type="protein sequence ID" value="OUC79612.1"/>
    <property type="molecule type" value="Genomic_DNA"/>
</dbReference>
<feature type="transmembrane region" description="Helical" evidence="1">
    <location>
        <begin position="112"/>
        <end position="145"/>
    </location>
</feature>
<accession>A0A243QD02</accession>
<reference evidence="2 3" key="1">
    <citation type="submission" date="2017-05" db="EMBL/GenBank/DDBJ databases">
        <title>Biotechnological potential of actinobacteria isolated from South African environments.</title>
        <authorList>
            <person name="Le Roes-Hill M."/>
            <person name="Prins A."/>
            <person name="Durrell K.A."/>
        </authorList>
    </citation>
    <scope>NUCLEOTIDE SEQUENCE [LARGE SCALE GENOMIC DNA]</scope>
    <source>
        <strain evidence="2">BS2</strain>
    </source>
</reference>
<dbReference type="STRING" id="417102.CA982_06905"/>
<evidence type="ECO:0000313" key="2">
    <source>
        <dbReference type="EMBL" id="OUC79612.1"/>
    </source>
</evidence>
<dbReference type="OrthoDB" id="4753036at2"/>
<dbReference type="InterPro" id="IPR021315">
    <property type="entry name" value="Gap/Sap"/>
</dbReference>
<proteinExistence type="predicted"/>
<gene>
    <name evidence="2" type="ORF">CA982_06905</name>
</gene>
<dbReference type="RefSeq" id="WP_086534589.1">
    <property type="nucleotide sequence ID" value="NZ_NGFO01000006.1"/>
</dbReference>
<protein>
    <recommendedName>
        <fullName evidence="4">GAP family protein</fullName>
    </recommendedName>
</protein>
<feature type="transmembrane region" description="Helical" evidence="1">
    <location>
        <begin position="151"/>
        <end position="174"/>
    </location>
</feature>